<dbReference type="InterPro" id="IPR012337">
    <property type="entry name" value="RNaseH-like_sf"/>
</dbReference>
<dbReference type="InterPro" id="IPR043502">
    <property type="entry name" value="DNA/RNA_pol_sf"/>
</dbReference>
<dbReference type="InterPro" id="IPR050951">
    <property type="entry name" value="Retrovirus_Pol_polyprotein"/>
</dbReference>
<dbReference type="InterPro" id="IPR001584">
    <property type="entry name" value="Integrase_cat-core"/>
</dbReference>
<dbReference type="InterPro" id="IPR002156">
    <property type="entry name" value="RNaseH_domain"/>
</dbReference>
<name>A0A803PT16_CANSA</name>
<reference evidence="4" key="1">
    <citation type="submission" date="2018-11" db="EMBL/GenBank/DDBJ databases">
        <authorList>
            <person name="Grassa J C."/>
        </authorList>
    </citation>
    <scope>NUCLEOTIDE SEQUENCE [LARGE SCALE GENOMIC DNA]</scope>
</reference>
<dbReference type="InterPro" id="IPR036397">
    <property type="entry name" value="RNaseH_sf"/>
</dbReference>
<evidence type="ECO:0000256" key="1">
    <source>
        <dbReference type="SAM" id="Coils"/>
    </source>
</evidence>
<organism evidence="4 5">
    <name type="scientific">Cannabis sativa</name>
    <name type="common">Hemp</name>
    <name type="synonym">Marijuana</name>
    <dbReference type="NCBI Taxonomy" id="3483"/>
    <lineage>
        <taxon>Eukaryota</taxon>
        <taxon>Viridiplantae</taxon>
        <taxon>Streptophyta</taxon>
        <taxon>Embryophyta</taxon>
        <taxon>Tracheophyta</taxon>
        <taxon>Spermatophyta</taxon>
        <taxon>Magnoliopsida</taxon>
        <taxon>eudicotyledons</taxon>
        <taxon>Gunneridae</taxon>
        <taxon>Pentapetalae</taxon>
        <taxon>rosids</taxon>
        <taxon>fabids</taxon>
        <taxon>Rosales</taxon>
        <taxon>Cannabaceae</taxon>
        <taxon>Cannabis</taxon>
    </lineage>
</organism>
<sequence length="598" mass="67790">MTREDPDYTKLLALRQKAVDHEAELAAHKEQNKKMEEIMVAMQKAMETAGIHVHPMAIPPGPCETLEESSPKGQAPQREHWHSRPGGSKSVSMRQEPRERVHPCIFAIQGIEVASSSRQDMLDPCIGFETTLEPVEDMEELANPVLVPKPNGMWWICIDFTDLNKACLKDCFQLPRINQMVDATLGFKLFSFVDAYSGYNQIKMHVADQECTRFRTKKVVYYYLVMLFGLKKAGATYQCMANRMFKGLLGRNMEVYADDMLVKSKTSMGHVDNLMECFEVVKKYGMKLNPKKCTFGVKLGKFLGFIVLRKREALGRLLKWAKELSQFDIQYIPRISIKGQALVDFIVECNKIEANANELDLDVPTWKVFTFLASNNEAEYEALIARIKLAKAVGANIVEIYNDSQLVVNQVLGEYQTHGEKMAAYVSAVRELLQEFKNRRSNKSPEKETCDPCQNFTNIPRAPPNEITLMRSPWPFAVWGIDLIGSLPTGKGGVKYAIVAVDYYTKWTEAEPMKTIIAKKSVDFVIKYIVCRYGLPHNIVSHNGKQFNCDEVTEFYNKHGVIKSFSAVSRPHANGKAEAVNKILKVILKKKLLACKND</sequence>
<dbReference type="GO" id="GO:0004523">
    <property type="term" value="F:RNA-DNA hybrid ribonuclease activity"/>
    <property type="evidence" value="ECO:0007669"/>
    <property type="project" value="InterPro"/>
</dbReference>
<feature type="domain" description="Integrase catalytic" evidence="3">
    <location>
        <begin position="471"/>
        <end position="598"/>
    </location>
</feature>
<dbReference type="EnsemblPlants" id="evm.model.06.1082">
    <property type="protein sequence ID" value="cds.evm.model.06.1082"/>
    <property type="gene ID" value="evm.TU.06.1082"/>
</dbReference>
<dbReference type="PROSITE" id="PS50994">
    <property type="entry name" value="INTEGRASE"/>
    <property type="match status" value="1"/>
</dbReference>
<evidence type="ECO:0000259" key="3">
    <source>
        <dbReference type="PROSITE" id="PS50994"/>
    </source>
</evidence>
<protein>
    <recommendedName>
        <fullName evidence="3">Integrase catalytic domain-containing protein</fullName>
    </recommendedName>
</protein>
<dbReference type="PANTHER" id="PTHR37984">
    <property type="entry name" value="PROTEIN CBG26694"/>
    <property type="match status" value="1"/>
</dbReference>
<dbReference type="SUPFAM" id="SSF53098">
    <property type="entry name" value="Ribonuclease H-like"/>
    <property type="match status" value="1"/>
</dbReference>
<accession>A0A803PT16</accession>
<evidence type="ECO:0000256" key="2">
    <source>
        <dbReference type="SAM" id="MobiDB-lite"/>
    </source>
</evidence>
<dbReference type="Gramene" id="evm.model.06.1082">
    <property type="protein sequence ID" value="cds.evm.model.06.1082"/>
    <property type="gene ID" value="evm.TU.06.1082"/>
</dbReference>
<dbReference type="InterPro" id="IPR000477">
    <property type="entry name" value="RT_dom"/>
</dbReference>
<dbReference type="OMA" id="ACIIRIC"/>
<evidence type="ECO:0000313" key="5">
    <source>
        <dbReference type="Proteomes" id="UP000596661"/>
    </source>
</evidence>
<feature type="region of interest" description="Disordered" evidence="2">
    <location>
        <begin position="60"/>
        <end position="95"/>
    </location>
</feature>
<keyword evidence="1" id="KW-0175">Coiled coil</keyword>
<dbReference type="CDD" id="cd01647">
    <property type="entry name" value="RT_LTR"/>
    <property type="match status" value="1"/>
</dbReference>
<dbReference type="InterPro" id="IPR043128">
    <property type="entry name" value="Rev_trsase/Diguanyl_cyclase"/>
</dbReference>
<feature type="coiled-coil region" evidence="1">
    <location>
        <begin position="11"/>
        <end position="45"/>
    </location>
</feature>
<dbReference type="Gene3D" id="3.30.420.10">
    <property type="entry name" value="Ribonuclease H-like superfamily/Ribonuclease H"/>
    <property type="match status" value="2"/>
</dbReference>
<proteinExistence type="predicted"/>
<dbReference type="AlphaFoldDB" id="A0A803PT16"/>
<dbReference type="Pfam" id="PF13456">
    <property type="entry name" value="RVT_3"/>
    <property type="match status" value="1"/>
</dbReference>
<dbReference type="GO" id="GO:0015074">
    <property type="term" value="P:DNA integration"/>
    <property type="evidence" value="ECO:0007669"/>
    <property type="project" value="InterPro"/>
</dbReference>
<dbReference type="Gene3D" id="3.10.10.10">
    <property type="entry name" value="HIV Type 1 Reverse Transcriptase, subunit A, domain 1"/>
    <property type="match status" value="1"/>
</dbReference>
<dbReference type="PANTHER" id="PTHR37984:SF5">
    <property type="entry name" value="PROTEIN NYNRIN-LIKE"/>
    <property type="match status" value="1"/>
</dbReference>
<dbReference type="Gene3D" id="3.30.70.270">
    <property type="match status" value="1"/>
</dbReference>
<dbReference type="Pfam" id="PF00665">
    <property type="entry name" value="rve"/>
    <property type="match status" value="1"/>
</dbReference>
<dbReference type="EMBL" id="UZAU01000589">
    <property type="status" value="NOT_ANNOTATED_CDS"/>
    <property type="molecule type" value="Genomic_DNA"/>
</dbReference>
<dbReference type="Proteomes" id="UP000596661">
    <property type="component" value="Chromosome 6"/>
</dbReference>
<reference evidence="4" key="2">
    <citation type="submission" date="2021-03" db="UniProtKB">
        <authorList>
            <consortium name="EnsemblPlants"/>
        </authorList>
    </citation>
    <scope>IDENTIFICATION</scope>
</reference>
<dbReference type="GO" id="GO:0003676">
    <property type="term" value="F:nucleic acid binding"/>
    <property type="evidence" value="ECO:0007669"/>
    <property type="project" value="InterPro"/>
</dbReference>
<dbReference type="SUPFAM" id="SSF56672">
    <property type="entry name" value="DNA/RNA polymerases"/>
    <property type="match status" value="1"/>
</dbReference>
<dbReference type="Pfam" id="PF00078">
    <property type="entry name" value="RVT_1"/>
    <property type="match status" value="1"/>
</dbReference>
<keyword evidence="5" id="KW-1185">Reference proteome</keyword>
<evidence type="ECO:0000313" key="4">
    <source>
        <dbReference type="EnsemblPlants" id="cds.evm.model.06.1082"/>
    </source>
</evidence>